<dbReference type="PROSITE" id="PS50879">
    <property type="entry name" value="RNASE_H_1"/>
    <property type="match status" value="1"/>
</dbReference>
<gene>
    <name evidence="2" type="ORF">C8F04DRAFT_979051</name>
</gene>
<keyword evidence="3" id="KW-1185">Reference proteome</keyword>
<accession>A0AAD6WM37</accession>
<dbReference type="GO" id="GO:0004523">
    <property type="term" value="F:RNA-DNA hybrid ribonuclease activity"/>
    <property type="evidence" value="ECO:0007669"/>
    <property type="project" value="InterPro"/>
</dbReference>
<organism evidence="2 3">
    <name type="scientific">Mycena alexandri</name>
    <dbReference type="NCBI Taxonomy" id="1745969"/>
    <lineage>
        <taxon>Eukaryota</taxon>
        <taxon>Fungi</taxon>
        <taxon>Dikarya</taxon>
        <taxon>Basidiomycota</taxon>
        <taxon>Agaricomycotina</taxon>
        <taxon>Agaricomycetes</taxon>
        <taxon>Agaricomycetidae</taxon>
        <taxon>Agaricales</taxon>
        <taxon>Marasmiineae</taxon>
        <taxon>Mycenaceae</taxon>
        <taxon>Mycena</taxon>
    </lineage>
</organism>
<dbReference type="Pfam" id="PF00075">
    <property type="entry name" value="RNase_H"/>
    <property type="match status" value="1"/>
</dbReference>
<evidence type="ECO:0000313" key="2">
    <source>
        <dbReference type="EMBL" id="KAJ7017555.1"/>
    </source>
</evidence>
<dbReference type="InterPro" id="IPR012337">
    <property type="entry name" value="RNaseH-like_sf"/>
</dbReference>
<dbReference type="EMBL" id="JARJCM010000397">
    <property type="protein sequence ID" value="KAJ7017555.1"/>
    <property type="molecule type" value="Genomic_DNA"/>
</dbReference>
<dbReference type="AlphaFoldDB" id="A0AAD6WM37"/>
<dbReference type="GO" id="GO:0003676">
    <property type="term" value="F:nucleic acid binding"/>
    <property type="evidence" value="ECO:0007669"/>
    <property type="project" value="InterPro"/>
</dbReference>
<name>A0AAD6WM37_9AGAR</name>
<reference evidence="2" key="1">
    <citation type="submission" date="2023-03" db="EMBL/GenBank/DDBJ databases">
        <title>Massive genome expansion in bonnet fungi (Mycena s.s.) driven by repeated elements and novel gene families across ecological guilds.</title>
        <authorList>
            <consortium name="Lawrence Berkeley National Laboratory"/>
            <person name="Harder C.B."/>
            <person name="Miyauchi S."/>
            <person name="Viragh M."/>
            <person name="Kuo A."/>
            <person name="Thoen E."/>
            <person name="Andreopoulos B."/>
            <person name="Lu D."/>
            <person name="Skrede I."/>
            <person name="Drula E."/>
            <person name="Henrissat B."/>
            <person name="Morin E."/>
            <person name="Kohler A."/>
            <person name="Barry K."/>
            <person name="LaButti K."/>
            <person name="Morin E."/>
            <person name="Salamov A."/>
            <person name="Lipzen A."/>
            <person name="Mereny Z."/>
            <person name="Hegedus B."/>
            <person name="Baldrian P."/>
            <person name="Stursova M."/>
            <person name="Weitz H."/>
            <person name="Taylor A."/>
            <person name="Grigoriev I.V."/>
            <person name="Nagy L.G."/>
            <person name="Martin F."/>
            <person name="Kauserud H."/>
        </authorList>
    </citation>
    <scope>NUCLEOTIDE SEQUENCE</scope>
    <source>
        <strain evidence="2">CBHHK200</strain>
    </source>
</reference>
<protein>
    <recommendedName>
        <fullName evidence="1">RNase H type-1 domain-containing protein</fullName>
    </recommendedName>
</protein>
<evidence type="ECO:0000313" key="3">
    <source>
        <dbReference type="Proteomes" id="UP001218188"/>
    </source>
</evidence>
<evidence type="ECO:0000259" key="1">
    <source>
        <dbReference type="PROSITE" id="PS50879"/>
    </source>
</evidence>
<sequence length="338" mass="37419">MGGKNLLDIVARNEAITITWLKSYLSFGAERPLWAFAADELFSLKALAGDANVDKLLRYNTYLQTWNVNTRTANVAKDLTIMVEAARDNGLRMEGLAISREIQRSAPIWFHQKSTAFRTLFTGGQHHKKTVKCLKEIHRVVSVADAEILARKLQTARHRSAWNCRCAACTGTRQSHPQCEDPNACFRRAKSMLDSLLPKWNPMLPQPEDWETGFNVAPPHDPDTRVFNPKITTHGTLADTFRIFTEGVDGSDVAPDNRPDPEPDEEEIIAHTDGSAMNNGRDEATAGSGVFFGEGDIRNIATRVPTALNPSNQVAEILAIKQACEACPNDIPLTIISD</sequence>
<proteinExistence type="predicted"/>
<comment type="caution">
    <text evidence="2">The sequence shown here is derived from an EMBL/GenBank/DDBJ whole genome shotgun (WGS) entry which is preliminary data.</text>
</comment>
<dbReference type="Proteomes" id="UP001218188">
    <property type="component" value="Unassembled WGS sequence"/>
</dbReference>
<dbReference type="Gene3D" id="3.30.420.10">
    <property type="entry name" value="Ribonuclease H-like superfamily/Ribonuclease H"/>
    <property type="match status" value="1"/>
</dbReference>
<dbReference type="SUPFAM" id="SSF53098">
    <property type="entry name" value="Ribonuclease H-like"/>
    <property type="match status" value="1"/>
</dbReference>
<dbReference type="InterPro" id="IPR002156">
    <property type="entry name" value="RNaseH_domain"/>
</dbReference>
<feature type="domain" description="RNase H type-1" evidence="1">
    <location>
        <begin position="264"/>
        <end position="338"/>
    </location>
</feature>
<dbReference type="InterPro" id="IPR036397">
    <property type="entry name" value="RNaseH_sf"/>
</dbReference>
<feature type="non-terminal residue" evidence="2">
    <location>
        <position position="338"/>
    </location>
</feature>